<feature type="non-terminal residue" evidence="2">
    <location>
        <position position="54"/>
    </location>
</feature>
<protein>
    <submittedName>
        <fullName evidence="2">Uncharacterized protein</fullName>
    </submittedName>
</protein>
<dbReference type="EMBL" id="MU129327">
    <property type="protein sequence ID" value="KAF9503619.1"/>
    <property type="molecule type" value="Genomic_DNA"/>
</dbReference>
<comment type="caution">
    <text evidence="2">The sequence shown here is derived from an EMBL/GenBank/DDBJ whole genome shotgun (WGS) entry which is preliminary data.</text>
</comment>
<proteinExistence type="predicted"/>
<dbReference type="Proteomes" id="UP000886523">
    <property type="component" value="Unassembled WGS sequence"/>
</dbReference>
<dbReference type="AlphaFoldDB" id="A0A9P6DLW1"/>
<evidence type="ECO:0000313" key="3">
    <source>
        <dbReference type="Proteomes" id="UP000886523"/>
    </source>
</evidence>
<feature type="region of interest" description="Disordered" evidence="1">
    <location>
        <begin position="1"/>
        <end position="54"/>
    </location>
</feature>
<accession>A0A9P6DLW1</accession>
<keyword evidence="3" id="KW-1185">Reference proteome</keyword>
<feature type="compositionally biased region" description="Low complexity" evidence="1">
    <location>
        <begin position="7"/>
        <end position="28"/>
    </location>
</feature>
<name>A0A9P6DLW1_9AGAM</name>
<evidence type="ECO:0000256" key="1">
    <source>
        <dbReference type="SAM" id="MobiDB-lite"/>
    </source>
</evidence>
<reference evidence="2" key="1">
    <citation type="journal article" date="2020" name="Nat. Commun.">
        <title>Large-scale genome sequencing of mycorrhizal fungi provides insights into the early evolution of symbiotic traits.</title>
        <authorList>
            <person name="Miyauchi S."/>
            <person name="Kiss E."/>
            <person name="Kuo A."/>
            <person name="Drula E."/>
            <person name="Kohler A."/>
            <person name="Sanchez-Garcia M."/>
            <person name="Morin E."/>
            <person name="Andreopoulos B."/>
            <person name="Barry K.W."/>
            <person name="Bonito G."/>
            <person name="Buee M."/>
            <person name="Carver A."/>
            <person name="Chen C."/>
            <person name="Cichocki N."/>
            <person name="Clum A."/>
            <person name="Culley D."/>
            <person name="Crous P.W."/>
            <person name="Fauchery L."/>
            <person name="Girlanda M."/>
            <person name="Hayes R.D."/>
            <person name="Keri Z."/>
            <person name="LaButti K."/>
            <person name="Lipzen A."/>
            <person name="Lombard V."/>
            <person name="Magnuson J."/>
            <person name="Maillard F."/>
            <person name="Murat C."/>
            <person name="Nolan M."/>
            <person name="Ohm R.A."/>
            <person name="Pangilinan J."/>
            <person name="Pereira M.F."/>
            <person name="Perotto S."/>
            <person name="Peter M."/>
            <person name="Pfister S."/>
            <person name="Riley R."/>
            <person name="Sitrit Y."/>
            <person name="Stielow J.B."/>
            <person name="Szollosi G."/>
            <person name="Zifcakova L."/>
            <person name="Stursova M."/>
            <person name="Spatafora J.W."/>
            <person name="Tedersoo L."/>
            <person name="Vaario L.M."/>
            <person name="Yamada A."/>
            <person name="Yan M."/>
            <person name="Wang P."/>
            <person name="Xu J."/>
            <person name="Bruns T."/>
            <person name="Baldrian P."/>
            <person name="Vilgalys R."/>
            <person name="Dunand C."/>
            <person name="Henrissat B."/>
            <person name="Grigoriev I.V."/>
            <person name="Hibbett D."/>
            <person name="Nagy L.G."/>
            <person name="Martin F.M."/>
        </authorList>
    </citation>
    <scope>NUCLEOTIDE SEQUENCE</scope>
    <source>
        <strain evidence="2">UP504</strain>
    </source>
</reference>
<sequence>MLHPDLPRTASCPSTSSRSLSSPLARSPVPNPSCHPEDSSQGEYAASNHPQAHL</sequence>
<organism evidence="2 3">
    <name type="scientific">Hydnum rufescens UP504</name>
    <dbReference type="NCBI Taxonomy" id="1448309"/>
    <lineage>
        <taxon>Eukaryota</taxon>
        <taxon>Fungi</taxon>
        <taxon>Dikarya</taxon>
        <taxon>Basidiomycota</taxon>
        <taxon>Agaricomycotina</taxon>
        <taxon>Agaricomycetes</taxon>
        <taxon>Cantharellales</taxon>
        <taxon>Hydnaceae</taxon>
        <taxon>Hydnum</taxon>
    </lineage>
</organism>
<evidence type="ECO:0000313" key="2">
    <source>
        <dbReference type="EMBL" id="KAF9503619.1"/>
    </source>
</evidence>
<gene>
    <name evidence="2" type="ORF">BS47DRAFT_1356064</name>
</gene>